<gene>
    <name evidence="2" type="ORF">EYF80_029723</name>
</gene>
<dbReference type="AlphaFoldDB" id="A0A4Z2H5F0"/>
<name>A0A4Z2H5F0_9TELE</name>
<dbReference type="Proteomes" id="UP000314294">
    <property type="component" value="Unassembled WGS sequence"/>
</dbReference>
<evidence type="ECO:0000256" key="1">
    <source>
        <dbReference type="SAM" id="MobiDB-lite"/>
    </source>
</evidence>
<proteinExistence type="predicted"/>
<accession>A0A4Z2H5F0</accession>
<feature type="region of interest" description="Disordered" evidence="1">
    <location>
        <begin position="1"/>
        <end position="42"/>
    </location>
</feature>
<dbReference type="EMBL" id="SRLO01000341">
    <property type="protein sequence ID" value="TNN60054.1"/>
    <property type="molecule type" value="Genomic_DNA"/>
</dbReference>
<evidence type="ECO:0000313" key="3">
    <source>
        <dbReference type="Proteomes" id="UP000314294"/>
    </source>
</evidence>
<reference evidence="2 3" key="1">
    <citation type="submission" date="2019-03" db="EMBL/GenBank/DDBJ databases">
        <title>First draft genome of Liparis tanakae, snailfish: a comprehensive survey of snailfish specific genes.</title>
        <authorList>
            <person name="Kim W."/>
            <person name="Song I."/>
            <person name="Jeong J.-H."/>
            <person name="Kim D."/>
            <person name="Kim S."/>
            <person name="Ryu S."/>
            <person name="Song J.Y."/>
            <person name="Lee S.K."/>
        </authorList>
    </citation>
    <scope>NUCLEOTIDE SEQUENCE [LARGE SCALE GENOMIC DNA]</scope>
    <source>
        <tissue evidence="2">Muscle</tissue>
    </source>
</reference>
<keyword evidence="3" id="KW-1185">Reference proteome</keyword>
<protein>
    <submittedName>
        <fullName evidence="2">Uncharacterized protein</fullName>
    </submittedName>
</protein>
<organism evidence="2 3">
    <name type="scientific">Liparis tanakae</name>
    <name type="common">Tanaka's snailfish</name>
    <dbReference type="NCBI Taxonomy" id="230148"/>
    <lineage>
        <taxon>Eukaryota</taxon>
        <taxon>Metazoa</taxon>
        <taxon>Chordata</taxon>
        <taxon>Craniata</taxon>
        <taxon>Vertebrata</taxon>
        <taxon>Euteleostomi</taxon>
        <taxon>Actinopterygii</taxon>
        <taxon>Neopterygii</taxon>
        <taxon>Teleostei</taxon>
        <taxon>Neoteleostei</taxon>
        <taxon>Acanthomorphata</taxon>
        <taxon>Eupercaria</taxon>
        <taxon>Perciformes</taxon>
        <taxon>Cottioidei</taxon>
        <taxon>Cottales</taxon>
        <taxon>Liparidae</taxon>
        <taxon>Liparis</taxon>
    </lineage>
</organism>
<sequence>MNSGSPAGRPQCSGPFPLNRNTSSSAQDRNRLRPDAETDPNMSKFGVALHRRAHAGAIFCPLGFSHSIAGQLEET</sequence>
<comment type="caution">
    <text evidence="2">The sequence shown here is derived from an EMBL/GenBank/DDBJ whole genome shotgun (WGS) entry which is preliminary data.</text>
</comment>
<evidence type="ECO:0000313" key="2">
    <source>
        <dbReference type="EMBL" id="TNN60054.1"/>
    </source>
</evidence>